<dbReference type="PANTHER" id="PTHR13890">
    <property type="entry name" value="RNA SPLICING PROTEIN MRS2, MITOCHONDRIAL"/>
    <property type="match status" value="1"/>
</dbReference>
<keyword evidence="2" id="KW-1133">Transmembrane helix</keyword>
<protein>
    <recommendedName>
        <fullName evidence="2">Magnesium transporter</fullName>
    </recommendedName>
</protein>
<dbReference type="EMBL" id="JALJOT010000008">
    <property type="protein sequence ID" value="KAK9908365.1"/>
    <property type="molecule type" value="Genomic_DNA"/>
</dbReference>
<feature type="compositionally biased region" description="Basic and acidic residues" evidence="3">
    <location>
        <begin position="176"/>
        <end position="189"/>
    </location>
</feature>
<keyword evidence="2" id="KW-0812">Transmembrane</keyword>
<keyword evidence="2" id="KW-0813">Transport</keyword>
<dbReference type="Proteomes" id="UP001491310">
    <property type="component" value="Unassembled WGS sequence"/>
</dbReference>
<comment type="caution">
    <text evidence="4">The sequence shown here is derived from an EMBL/GenBank/DDBJ whole genome shotgun (WGS) entry which is preliminary data.</text>
</comment>
<dbReference type="Gene3D" id="2.40.128.330">
    <property type="match status" value="1"/>
</dbReference>
<feature type="compositionally biased region" description="Low complexity" evidence="3">
    <location>
        <begin position="195"/>
        <end position="204"/>
    </location>
</feature>
<dbReference type="Gene3D" id="1.20.58.340">
    <property type="entry name" value="Magnesium transport protein CorA, transmembrane region"/>
    <property type="match status" value="1"/>
</dbReference>
<comment type="similarity">
    <text evidence="1 2">Belongs to the CorA metal ion transporter (MIT) (TC 1.A.35.5) family.</text>
</comment>
<dbReference type="Pfam" id="PF22099">
    <property type="entry name" value="MRS2-like"/>
    <property type="match status" value="1"/>
</dbReference>
<evidence type="ECO:0000256" key="1">
    <source>
        <dbReference type="ARBA" id="ARBA00007535"/>
    </source>
</evidence>
<keyword evidence="5" id="KW-1185">Reference proteome</keyword>
<feature type="region of interest" description="Disordered" evidence="3">
    <location>
        <begin position="176"/>
        <end position="215"/>
    </location>
</feature>
<keyword evidence="2" id="KW-0460">Magnesium</keyword>
<accession>A0ABR2YNK1</accession>
<feature type="transmembrane region" description="Helical" evidence="2">
    <location>
        <begin position="271"/>
        <end position="299"/>
    </location>
</feature>
<name>A0ABR2YNK1_9CHLO</name>
<reference evidence="4 5" key="1">
    <citation type="journal article" date="2024" name="Nat. Commun.">
        <title>Phylogenomics reveals the evolutionary origins of lichenization in chlorophyte algae.</title>
        <authorList>
            <person name="Puginier C."/>
            <person name="Libourel C."/>
            <person name="Otte J."/>
            <person name="Skaloud P."/>
            <person name="Haon M."/>
            <person name="Grisel S."/>
            <person name="Petersen M."/>
            <person name="Berrin J.G."/>
            <person name="Delaux P.M."/>
            <person name="Dal Grande F."/>
            <person name="Keller J."/>
        </authorList>
    </citation>
    <scope>NUCLEOTIDE SEQUENCE [LARGE SCALE GENOMIC DNA]</scope>
    <source>
        <strain evidence="4 5">SAG 216-7</strain>
    </source>
</reference>
<comment type="subcellular location">
    <subcellularLocation>
        <location evidence="2">Membrane</location>
        <topology evidence="2">Multi-pass membrane protein</topology>
    </subcellularLocation>
</comment>
<dbReference type="InterPro" id="IPR039204">
    <property type="entry name" value="MRS2-like"/>
</dbReference>
<sequence>MEDWDVNGRDVRVIDPLVPLPYPIDIMVREKAILLNLEAIRMVIQKDNAVVLSVPDPEDYNGPLTRWVFPSEDNYFIEDIVLEAALAESVNEMSTEVSELVERGMPALDDLISRVSRTQLDTVRDVKSLLQGLLNRAQRLQQELESLLDDDEDMADMYLTRRAEAEERRHRFIEDRKQSAAEEGLDHPLQEPGRSVSDSSLASSTTPHGFSHRVGVKSQVDPRSIEECENLLETYFMQVDFLISRLNLLKEAIDDTEDLIRIELDQRRNQIVAMNLIVTVFAAGFGLIAAIAGICGMNLSPLPISDTQAPFIGVTIGSSVGGMLIIFSILAWAKYKRVLDFVPQLD</sequence>
<keyword evidence="2" id="KW-0406">Ion transport</keyword>
<keyword evidence="2" id="KW-0472">Membrane</keyword>
<evidence type="ECO:0000313" key="4">
    <source>
        <dbReference type="EMBL" id="KAK9908365.1"/>
    </source>
</evidence>
<dbReference type="CDD" id="cd12823">
    <property type="entry name" value="Mrs2_Mfm1p-like"/>
    <property type="match status" value="1"/>
</dbReference>
<evidence type="ECO:0000256" key="2">
    <source>
        <dbReference type="RuleBase" id="RU366041"/>
    </source>
</evidence>
<comment type="function">
    <text evidence="2">Magnesium transporter that may mediate the influx of magnesium.</text>
</comment>
<evidence type="ECO:0000256" key="3">
    <source>
        <dbReference type="SAM" id="MobiDB-lite"/>
    </source>
</evidence>
<evidence type="ECO:0000313" key="5">
    <source>
        <dbReference type="Proteomes" id="UP001491310"/>
    </source>
</evidence>
<organism evidence="4 5">
    <name type="scientific">Coccomyxa subellipsoidea</name>
    <dbReference type="NCBI Taxonomy" id="248742"/>
    <lineage>
        <taxon>Eukaryota</taxon>
        <taxon>Viridiplantae</taxon>
        <taxon>Chlorophyta</taxon>
        <taxon>core chlorophytes</taxon>
        <taxon>Trebouxiophyceae</taxon>
        <taxon>Trebouxiophyceae incertae sedis</taxon>
        <taxon>Coccomyxaceae</taxon>
        <taxon>Coccomyxa</taxon>
    </lineage>
</organism>
<proteinExistence type="inferred from homology"/>
<dbReference type="PANTHER" id="PTHR13890:SF31">
    <property type="entry name" value="MAGNESIUM TRANSPORTER MRS2-2-RELATED"/>
    <property type="match status" value="1"/>
</dbReference>
<feature type="transmembrane region" description="Helical" evidence="2">
    <location>
        <begin position="311"/>
        <end position="333"/>
    </location>
</feature>
<gene>
    <name evidence="4" type="ORF">WJX75_006762</name>
</gene>